<protein>
    <submittedName>
        <fullName evidence="2">ROK family protein</fullName>
    </submittedName>
</protein>
<dbReference type="PANTHER" id="PTHR18964:SF165">
    <property type="entry name" value="BETA-GLUCOSIDE KINASE"/>
    <property type="match status" value="1"/>
</dbReference>
<dbReference type="SUPFAM" id="SSF53067">
    <property type="entry name" value="Actin-like ATPase domain"/>
    <property type="match status" value="1"/>
</dbReference>
<dbReference type="EMBL" id="QOUX01000026">
    <property type="protein sequence ID" value="RXJ02181.1"/>
    <property type="molecule type" value="Genomic_DNA"/>
</dbReference>
<dbReference type="PANTHER" id="PTHR18964">
    <property type="entry name" value="ROK (REPRESSOR, ORF, KINASE) FAMILY"/>
    <property type="match status" value="1"/>
</dbReference>
<dbReference type="Pfam" id="PF00480">
    <property type="entry name" value="ROK"/>
    <property type="match status" value="1"/>
</dbReference>
<reference evidence="2 3" key="1">
    <citation type="journal article" date="2019" name="Int. J. Syst. Evol. Microbiol.">
        <title>Anaerobacillus alkaliphilus sp. nov., a novel alkaliphilic and moderately halophilic bacterium.</title>
        <authorList>
            <person name="Borsodi A.K."/>
            <person name="Aszalos J.M."/>
            <person name="Bihari P."/>
            <person name="Nagy I."/>
            <person name="Schumann P."/>
            <person name="Sproer C."/>
            <person name="Kovacs A.L."/>
            <person name="Boka K."/>
            <person name="Dobosy P."/>
            <person name="Ovari M."/>
            <person name="Szili-Kovacs T."/>
            <person name="Toth E."/>
        </authorList>
    </citation>
    <scope>NUCLEOTIDE SEQUENCE [LARGE SCALE GENOMIC DNA]</scope>
    <source>
        <strain evidence="2 3">B16-10</strain>
    </source>
</reference>
<accession>A0A4Q0VU25</accession>
<evidence type="ECO:0000256" key="1">
    <source>
        <dbReference type="ARBA" id="ARBA00006479"/>
    </source>
</evidence>
<comment type="similarity">
    <text evidence="1">Belongs to the ROK (NagC/XylR) family.</text>
</comment>
<dbReference type="InterPro" id="IPR000600">
    <property type="entry name" value="ROK"/>
</dbReference>
<organism evidence="2 3">
    <name type="scientific">Anaerobacillus alkaliphilus</name>
    <dbReference type="NCBI Taxonomy" id="1548597"/>
    <lineage>
        <taxon>Bacteria</taxon>
        <taxon>Bacillati</taxon>
        <taxon>Bacillota</taxon>
        <taxon>Bacilli</taxon>
        <taxon>Bacillales</taxon>
        <taxon>Bacillaceae</taxon>
        <taxon>Anaerobacillus</taxon>
    </lineage>
</organism>
<proteinExistence type="inferred from homology"/>
<dbReference type="CDD" id="cd24068">
    <property type="entry name" value="ASKHA_NBD_ROK_FnNanK-like"/>
    <property type="match status" value="1"/>
</dbReference>
<evidence type="ECO:0000313" key="2">
    <source>
        <dbReference type="EMBL" id="RXJ02181.1"/>
    </source>
</evidence>
<evidence type="ECO:0000313" key="3">
    <source>
        <dbReference type="Proteomes" id="UP000290649"/>
    </source>
</evidence>
<name>A0A4Q0VU25_9BACI</name>
<dbReference type="InterPro" id="IPR043129">
    <property type="entry name" value="ATPase_NBD"/>
</dbReference>
<keyword evidence="3" id="KW-1185">Reference proteome</keyword>
<comment type="caution">
    <text evidence="2">The sequence shown here is derived from an EMBL/GenBank/DDBJ whole genome shotgun (WGS) entry which is preliminary data.</text>
</comment>
<dbReference type="Gene3D" id="3.30.420.40">
    <property type="match status" value="2"/>
</dbReference>
<gene>
    <name evidence="2" type="ORF">DS745_07240</name>
</gene>
<dbReference type="RefSeq" id="WP_129077596.1">
    <property type="nucleotide sequence ID" value="NZ_QOUX01000026.1"/>
</dbReference>
<dbReference type="OrthoDB" id="9795247at2"/>
<dbReference type="AlphaFoldDB" id="A0A4Q0VU25"/>
<dbReference type="Proteomes" id="UP000290649">
    <property type="component" value="Unassembled WGS sequence"/>
</dbReference>
<sequence>MKKVIGIDVGGTGVKGSVITETGEVLTSQRIATDVSKGREGILSCIYSVIDRLLSADIVAIGIGSAGRINVHTGEVVYATANLPGWQGVNLKQELEKSYQLPVVVENDANAALLGELWQGAVANDDTLTSVTMLTLGTGVGGANSLHKQIINGGHYQGGEWGHVIFIPNGRPCNCGMKGCLEQYLSGTALVTMTNKATNRTYLHGKEIFEEYASGDLQLAPIIDTYIDHLALAIYNVSITFDPTAVIIGGGVIDSKEIWWQLLLDKLVNYHVHLQVFPAELGNDAGMLGAAKLAFDHVKEGGN</sequence>